<name>A0A0F0L208_9MICO</name>
<evidence type="ECO:0000256" key="1">
    <source>
        <dbReference type="ARBA" id="ARBA00006484"/>
    </source>
</evidence>
<dbReference type="Pfam" id="PF13561">
    <property type="entry name" value="adh_short_C2"/>
    <property type="match status" value="1"/>
</dbReference>
<organism evidence="5 6">
    <name type="scientific">Microbacterium oxydans</name>
    <dbReference type="NCBI Taxonomy" id="82380"/>
    <lineage>
        <taxon>Bacteria</taxon>
        <taxon>Bacillati</taxon>
        <taxon>Actinomycetota</taxon>
        <taxon>Actinomycetes</taxon>
        <taxon>Micrococcales</taxon>
        <taxon>Microbacteriaceae</taxon>
        <taxon>Microbacterium</taxon>
    </lineage>
</organism>
<dbReference type="PROSITE" id="PS00061">
    <property type="entry name" value="ADH_SHORT"/>
    <property type="match status" value="1"/>
</dbReference>
<keyword evidence="3" id="KW-0520">NAD</keyword>
<dbReference type="PANTHER" id="PTHR24321:SF8">
    <property type="entry name" value="ESTRADIOL 17-BETA-DEHYDROGENASE 8-RELATED"/>
    <property type="match status" value="1"/>
</dbReference>
<dbReference type="FunFam" id="3.40.50.720:FF:000084">
    <property type="entry name" value="Short-chain dehydrogenase reductase"/>
    <property type="match status" value="1"/>
</dbReference>
<feature type="domain" description="Ketoreductase" evidence="4">
    <location>
        <begin position="12"/>
        <end position="189"/>
    </location>
</feature>
<dbReference type="OrthoDB" id="517007at2"/>
<dbReference type="PRINTS" id="PR00081">
    <property type="entry name" value="GDHRDH"/>
</dbReference>
<evidence type="ECO:0000313" key="6">
    <source>
        <dbReference type="Proteomes" id="UP000033725"/>
    </source>
</evidence>
<dbReference type="InterPro" id="IPR057326">
    <property type="entry name" value="KR_dom"/>
</dbReference>
<dbReference type="Gene3D" id="3.40.50.720">
    <property type="entry name" value="NAD(P)-binding Rossmann-like Domain"/>
    <property type="match status" value="1"/>
</dbReference>
<reference evidence="5 6" key="1">
    <citation type="submission" date="2015-02" db="EMBL/GenBank/DDBJ databases">
        <title>Draft genome sequences of ten Microbacterium spp. with emphasis on heavy metal contaminated environments.</title>
        <authorList>
            <person name="Corretto E."/>
        </authorList>
    </citation>
    <scope>NUCLEOTIDE SEQUENCE [LARGE SCALE GENOMIC DNA]</scope>
    <source>
        <strain evidence="5 6">BEL163</strain>
    </source>
</reference>
<gene>
    <name evidence="5" type="primary">lvr_1</name>
    <name evidence="5" type="ORF">RN51_00197</name>
</gene>
<dbReference type="PRINTS" id="PR00080">
    <property type="entry name" value="SDRFAMILY"/>
</dbReference>
<sequence>MGITVGSSVSGRVVVITGGGTGIGAAIAERYAAEGAHVVVVGRRAEPLHEVERAVGAVPVIADAADTASAQAAVAEVLARFGRIDVLVANAGGHGFSPVGDTDDASWEAAIRANLTTAFTMAREALPALIEAKGQIVIVSSLAGLFAGPSVAGYTVGKHALIGLTRTLARDYGRHGVRVNAICPGWVQTPMADDEMDEFASHAGLGSREEAYATVTADVPLRRPARPSEIASVVRFLGSGESSYITGAVIVADGGSHVVDVPTIAFDHAGM</sequence>
<protein>
    <submittedName>
        <fullName evidence="5">Levodione reductase</fullName>
        <ecNumber evidence="5">1.1.1.-</ecNumber>
    </submittedName>
</protein>
<dbReference type="PANTHER" id="PTHR24321">
    <property type="entry name" value="DEHYDROGENASES, SHORT CHAIN"/>
    <property type="match status" value="1"/>
</dbReference>
<dbReference type="SUPFAM" id="SSF51735">
    <property type="entry name" value="NAD(P)-binding Rossmann-fold domains"/>
    <property type="match status" value="1"/>
</dbReference>
<comment type="caution">
    <text evidence="5">The sequence shown here is derived from an EMBL/GenBank/DDBJ whole genome shotgun (WGS) entry which is preliminary data.</text>
</comment>
<evidence type="ECO:0000313" key="5">
    <source>
        <dbReference type="EMBL" id="KJL26415.1"/>
    </source>
</evidence>
<dbReference type="InterPro" id="IPR036291">
    <property type="entry name" value="NAD(P)-bd_dom_sf"/>
</dbReference>
<keyword evidence="2 5" id="KW-0560">Oxidoreductase</keyword>
<dbReference type="RefSeq" id="WP_045262180.1">
    <property type="nucleotide sequence ID" value="NZ_BAAAKO010000004.1"/>
</dbReference>
<dbReference type="GeneID" id="69643680"/>
<dbReference type="EC" id="1.1.1.-" evidence="5"/>
<dbReference type="GO" id="GO:0016491">
    <property type="term" value="F:oxidoreductase activity"/>
    <property type="evidence" value="ECO:0007669"/>
    <property type="project" value="UniProtKB-KW"/>
</dbReference>
<proteinExistence type="inferred from homology"/>
<dbReference type="EMBL" id="JYIV01000011">
    <property type="protein sequence ID" value="KJL26415.1"/>
    <property type="molecule type" value="Genomic_DNA"/>
</dbReference>
<dbReference type="InterPro" id="IPR002347">
    <property type="entry name" value="SDR_fam"/>
</dbReference>
<dbReference type="SMART" id="SM00822">
    <property type="entry name" value="PKS_KR"/>
    <property type="match status" value="1"/>
</dbReference>
<dbReference type="Proteomes" id="UP000033725">
    <property type="component" value="Unassembled WGS sequence"/>
</dbReference>
<evidence type="ECO:0000256" key="3">
    <source>
        <dbReference type="ARBA" id="ARBA00023027"/>
    </source>
</evidence>
<dbReference type="PATRIC" id="fig|82380.10.peg.198"/>
<dbReference type="AlphaFoldDB" id="A0A0F0L208"/>
<comment type="similarity">
    <text evidence="1">Belongs to the short-chain dehydrogenases/reductases (SDR) family.</text>
</comment>
<evidence type="ECO:0000256" key="2">
    <source>
        <dbReference type="ARBA" id="ARBA00023002"/>
    </source>
</evidence>
<accession>A0A0F0L208</accession>
<dbReference type="InterPro" id="IPR020904">
    <property type="entry name" value="Sc_DH/Rdtase_CS"/>
</dbReference>
<evidence type="ECO:0000259" key="4">
    <source>
        <dbReference type="SMART" id="SM00822"/>
    </source>
</evidence>
<dbReference type="CDD" id="cd05233">
    <property type="entry name" value="SDR_c"/>
    <property type="match status" value="1"/>
</dbReference>